<feature type="region of interest" description="Disordered" evidence="1">
    <location>
        <begin position="133"/>
        <end position="167"/>
    </location>
</feature>
<feature type="compositionally biased region" description="Low complexity" evidence="1">
    <location>
        <begin position="142"/>
        <end position="151"/>
    </location>
</feature>
<keyword evidence="3" id="KW-1185">Reference proteome</keyword>
<evidence type="ECO:0000256" key="1">
    <source>
        <dbReference type="SAM" id="MobiDB-lite"/>
    </source>
</evidence>
<gene>
    <name evidence="2" type="ORF">B0H15DRAFT_605144</name>
</gene>
<reference evidence="2" key="1">
    <citation type="submission" date="2023-03" db="EMBL/GenBank/DDBJ databases">
        <title>Massive genome expansion in bonnet fungi (Mycena s.s.) driven by repeated elements and novel gene families across ecological guilds.</title>
        <authorList>
            <consortium name="Lawrence Berkeley National Laboratory"/>
            <person name="Harder C.B."/>
            <person name="Miyauchi S."/>
            <person name="Viragh M."/>
            <person name="Kuo A."/>
            <person name="Thoen E."/>
            <person name="Andreopoulos B."/>
            <person name="Lu D."/>
            <person name="Skrede I."/>
            <person name="Drula E."/>
            <person name="Henrissat B."/>
            <person name="Morin E."/>
            <person name="Kohler A."/>
            <person name="Barry K."/>
            <person name="LaButti K."/>
            <person name="Morin E."/>
            <person name="Salamov A."/>
            <person name="Lipzen A."/>
            <person name="Mereny Z."/>
            <person name="Hegedus B."/>
            <person name="Baldrian P."/>
            <person name="Stursova M."/>
            <person name="Weitz H."/>
            <person name="Taylor A."/>
            <person name="Grigoriev I.V."/>
            <person name="Nagy L.G."/>
            <person name="Martin F."/>
            <person name="Kauserud H."/>
        </authorList>
    </citation>
    <scope>NUCLEOTIDE SEQUENCE</scope>
    <source>
        <strain evidence="2">CBHHK173m</strain>
    </source>
</reference>
<feature type="compositionally biased region" description="Low complexity" evidence="1">
    <location>
        <begin position="20"/>
        <end position="40"/>
    </location>
</feature>
<sequence length="276" mass="29199">MHPAVTSAPPRAPRWPQIASAGTARSSRSPRSSTSQSRGQICAQPSNRDGHSGRRAPSSHLPTAVRAIPRRPVLKKPSSGCTARLKRTTTPIDDLEGRLGAASRTCIPTCGLTMTSVSACAAEGQWAGKRRSKRMVGGVGAGAASTASSSSREMDGPKTRPSPDNGQPAGYLLDAGLWFDSAGACVYDTIQAQRGTTAPRFTTTPTAFCIVALSQPRGGHVTINRCLPDPVFAVVQGTSAPLPWDVDAQTGRLVIDAFRRRMPCQDRTLRGRSKLE</sequence>
<protein>
    <submittedName>
        <fullName evidence="2">Uncharacterized protein</fullName>
    </submittedName>
</protein>
<feature type="region of interest" description="Disordered" evidence="1">
    <location>
        <begin position="1"/>
        <end position="84"/>
    </location>
</feature>
<proteinExistence type="predicted"/>
<evidence type="ECO:0000313" key="2">
    <source>
        <dbReference type="EMBL" id="KAJ7076088.1"/>
    </source>
</evidence>
<comment type="caution">
    <text evidence="2">The sequence shown here is derived from an EMBL/GenBank/DDBJ whole genome shotgun (WGS) entry which is preliminary data.</text>
</comment>
<dbReference type="EMBL" id="JARJCN010000085">
    <property type="protein sequence ID" value="KAJ7076088.1"/>
    <property type="molecule type" value="Genomic_DNA"/>
</dbReference>
<organism evidence="2 3">
    <name type="scientific">Mycena belliarum</name>
    <dbReference type="NCBI Taxonomy" id="1033014"/>
    <lineage>
        <taxon>Eukaryota</taxon>
        <taxon>Fungi</taxon>
        <taxon>Dikarya</taxon>
        <taxon>Basidiomycota</taxon>
        <taxon>Agaricomycotina</taxon>
        <taxon>Agaricomycetes</taxon>
        <taxon>Agaricomycetidae</taxon>
        <taxon>Agaricales</taxon>
        <taxon>Marasmiineae</taxon>
        <taxon>Mycenaceae</taxon>
        <taxon>Mycena</taxon>
    </lineage>
</organism>
<dbReference type="AlphaFoldDB" id="A0AAD6TVC0"/>
<evidence type="ECO:0000313" key="3">
    <source>
        <dbReference type="Proteomes" id="UP001222325"/>
    </source>
</evidence>
<accession>A0AAD6TVC0</accession>
<dbReference type="Proteomes" id="UP001222325">
    <property type="component" value="Unassembled WGS sequence"/>
</dbReference>
<name>A0AAD6TVC0_9AGAR</name>